<dbReference type="EMBL" id="OBEN01000001">
    <property type="protein sequence ID" value="SNZ10987.1"/>
    <property type="molecule type" value="Genomic_DNA"/>
</dbReference>
<sequence length="182" mass="22072">MRLPEKLVERIADRIIRELGEERVIEVEDPYTFKKKIIGVFKTAEEEERMLDEKTREVLKEKLDLLEESSLDYRTAYRAVRAKLAEEMNIHTGRRERMNQIANMIKDLIMSEDSVEIYEEPQYIRNRIRQILMEAVKEEEEIDREVRERIKSYSKRIVEGTPEWNHLYRRIYEDALKRRGLL</sequence>
<accession>A0A285NPT9</accession>
<proteinExistence type="predicted"/>
<keyword evidence="2" id="KW-1185">Reference proteome</keyword>
<evidence type="ECO:0000313" key="1">
    <source>
        <dbReference type="EMBL" id="SNZ10987.1"/>
    </source>
</evidence>
<gene>
    <name evidence="1" type="ORF">SAMN06265353_0108</name>
</gene>
<protein>
    <submittedName>
        <fullName evidence="1">Uncharacterized protein</fullName>
    </submittedName>
</protein>
<organism evidence="1 2">
    <name type="scientific">Hydrogenobacter hydrogenophilus</name>
    <dbReference type="NCBI Taxonomy" id="35835"/>
    <lineage>
        <taxon>Bacteria</taxon>
        <taxon>Pseudomonadati</taxon>
        <taxon>Aquificota</taxon>
        <taxon>Aquificia</taxon>
        <taxon>Aquificales</taxon>
        <taxon>Aquificaceae</taxon>
        <taxon>Hydrogenobacter</taxon>
    </lineage>
</organism>
<dbReference type="InterPro" id="IPR007463">
    <property type="entry name" value="DUF507"/>
</dbReference>
<dbReference type="OrthoDB" id="13157at2"/>
<dbReference type="Pfam" id="PF04368">
    <property type="entry name" value="DUF507"/>
    <property type="match status" value="1"/>
</dbReference>
<evidence type="ECO:0000313" key="2">
    <source>
        <dbReference type="Proteomes" id="UP000218627"/>
    </source>
</evidence>
<dbReference type="AlphaFoldDB" id="A0A285NPT9"/>
<dbReference type="RefSeq" id="WP_096600004.1">
    <property type="nucleotide sequence ID" value="NZ_OBEN01000001.1"/>
</dbReference>
<name>A0A285NPT9_9AQUI</name>
<dbReference type="Proteomes" id="UP000218627">
    <property type="component" value="Unassembled WGS sequence"/>
</dbReference>
<reference evidence="2" key="1">
    <citation type="submission" date="2017-09" db="EMBL/GenBank/DDBJ databases">
        <authorList>
            <person name="Varghese N."/>
            <person name="Submissions S."/>
        </authorList>
    </citation>
    <scope>NUCLEOTIDE SEQUENCE [LARGE SCALE GENOMIC DNA]</scope>
    <source>
        <strain evidence="2">DSM 2913</strain>
    </source>
</reference>